<gene>
    <name evidence="10" type="ORF">E5676_scaffold157G00500</name>
</gene>
<evidence type="ECO:0000256" key="8">
    <source>
        <dbReference type="SAM" id="MobiDB-lite"/>
    </source>
</evidence>
<proteinExistence type="inferred from homology"/>
<name>A0A5D3C7F6_CUCMM</name>
<dbReference type="PANTHER" id="PTHR22930">
    <property type="match status" value="1"/>
</dbReference>
<keyword evidence="6" id="KW-0378">Hydrolase</keyword>
<evidence type="ECO:0000256" key="2">
    <source>
        <dbReference type="ARBA" id="ARBA00004123"/>
    </source>
</evidence>
<feature type="compositionally biased region" description="Basic and acidic residues" evidence="8">
    <location>
        <begin position="1"/>
        <end position="11"/>
    </location>
</feature>
<accession>A0A5D3C7F6</accession>
<dbReference type="GO" id="GO:0046872">
    <property type="term" value="F:metal ion binding"/>
    <property type="evidence" value="ECO:0007669"/>
    <property type="project" value="UniProtKB-KW"/>
</dbReference>
<keyword evidence="4" id="KW-0540">Nuclease</keyword>
<dbReference type="Proteomes" id="UP000321947">
    <property type="component" value="Unassembled WGS sequence"/>
</dbReference>
<evidence type="ECO:0000256" key="6">
    <source>
        <dbReference type="ARBA" id="ARBA00022801"/>
    </source>
</evidence>
<evidence type="ECO:0000259" key="9">
    <source>
        <dbReference type="Pfam" id="PF13359"/>
    </source>
</evidence>
<evidence type="ECO:0000256" key="5">
    <source>
        <dbReference type="ARBA" id="ARBA00022723"/>
    </source>
</evidence>
<comment type="subcellular location">
    <subcellularLocation>
        <location evidence="2">Nucleus</location>
    </subcellularLocation>
</comment>
<dbReference type="InterPro" id="IPR045249">
    <property type="entry name" value="HARBI1-like"/>
</dbReference>
<evidence type="ECO:0000256" key="1">
    <source>
        <dbReference type="ARBA" id="ARBA00001968"/>
    </source>
</evidence>
<comment type="similarity">
    <text evidence="3">Belongs to the HARBI1 family.</text>
</comment>
<protein>
    <submittedName>
        <fullName evidence="10">Protein ALP1-like</fullName>
    </submittedName>
</protein>
<organism evidence="10 11">
    <name type="scientific">Cucumis melo var. makuwa</name>
    <name type="common">Oriental melon</name>
    <dbReference type="NCBI Taxonomy" id="1194695"/>
    <lineage>
        <taxon>Eukaryota</taxon>
        <taxon>Viridiplantae</taxon>
        <taxon>Streptophyta</taxon>
        <taxon>Embryophyta</taxon>
        <taxon>Tracheophyta</taxon>
        <taxon>Spermatophyta</taxon>
        <taxon>Magnoliopsida</taxon>
        <taxon>eudicotyledons</taxon>
        <taxon>Gunneridae</taxon>
        <taxon>Pentapetalae</taxon>
        <taxon>rosids</taxon>
        <taxon>fabids</taxon>
        <taxon>Cucurbitales</taxon>
        <taxon>Cucurbitaceae</taxon>
        <taxon>Benincaseae</taxon>
        <taxon>Cucumis</taxon>
    </lineage>
</organism>
<comment type="caution">
    <text evidence="10">The sequence shown here is derived from an EMBL/GenBank/DDBJ whole genome shotgun (WGS) entry which is preliminary data.</text>
</comment>
<feature type="domain" description="DDE Tnp4" evidence="9">
    <location>
        <begin position="79"/>
        <end position="242"/>
    </location>
</feature>
<evidence type="ECO:0000256" key="3">
    <source>
        <dbReference type="ARBA" id="ARBA00006958"/>
    </source>
</evidence>
<reference evidence="10 11" key="1">
    <citation type="submission" date="2019-08" db="EMBL/GenBank/DDBJ databases">
        <title>Draft genome sequences of two oriental melons (Cucumis melo L. var makuwa).</title>
        <authorList>
            <person name="Kwon S.-Y."/>
        </authorList>
    </citation>
    <scope>NUCLEOTIDE SEQUENCE [LARGE SCALE GENOMIC DNA]</scope>
    <source>
        <strain evidence="11">cv. Chang Bougi</strain>
        <tissue evidence="10">Leaf</tissue>
    </source>
</reference>
<dbReference type="GO" id="GO:0016787">
    <property type="term" value="F:hydrolase activity"/>
    <property type="evidence" value="ECO:0007669"/>
    <property type="project" value="UniProtKB-KW"/>
</dbReference>
<evidence type="ECO:0000256" key="4">
    <source>
        <dbReference type="ARBA" id="ARBA00022722"/>
    </source>
</evidence>
<keyword evidence="7" id="KW-0539">Nucleus</keyword>
<evidence type="ECO:0000256" key="7">
    <source>
        <dbReference type="ARBA" id="ARBA00023242"/>
    </source>
</evidence>
<dbReference type="EMBL" id="SSTD01013559">
    <property type="protein sequence ID" value="TYK06269.1"/>
    <property type="molecule type" value="Genomic_DNA"/>
</dbReference>
<dbReference type="AlphaFoldDB" id="A0A5D3C7F6"/>
<feature type="region of interest" description="Disordered" evidence="8">
    <location>
        <begin position="1"/>
        <end position="21"/>
    </location>
</feature>
<comment type="cofactor">
    <cofactor evidence="1">
        <name>a divalent metal cation</name>
        <dbReference type="ChEBI" id="CHEBI:60240"/>
    </cofactor>
</comment>
<dbReference type="GO" id="GO:0004518">
    <property type="term" value="F:nuclease activity"/>
    <property type="evidence" value="ECO:0007669"/>
    <property type="project" value="UniProtKB-KW"/>
</dbReference>
<evidence type="ECO:0000313" key="10">
    <source>
        <dbReference type="EMBL" id="TYK06269.1"/>
    </source>
</evidence>
<dbReference type="InterPro" id="IPR027806">
    <property type="entry name" value="HARBI1_dom"/>
</dbReference>
<dbReference type="GO" id="GO:0005634">
    <property type="term" value="C:nucleus"/>
    <property type="evidence" value="ECO:0007669"/>
    <property type="project" value="UniProtKB-SubCell"/>
</dbReference>
<feature type="compositionally biased region" description="Acidic residues" evidence="8">
    <location>
        <begin position="12"/>
        <end position="21"/>
    </location>
</feature>
<keyword evidence="5" id="KW-0479">Metal-binding</keyword>
<sequence>MDLIQDNHSDDSFDSDDDDDAERFQHSGHTISLAFNKVLRKVCKLGGEIIRPPNMDTVATKIVSNSKYYPFFKDCIGAIDGTHVAASIPQNEQIPFRGRKTNTTWNIMCVCSFDMLFTYVMSGWEGSANDSRILQECIKNPENKFPMPKRDQYYLVNSGYSNMPGFLAPFRGQRYHLRDFRERRHRPRGREEVFNYRHSSLRNVIERCFGVLKARFPILKQMPPYPIKTQKYIPITCCTVHNYIRLNDRQDDLFNYFSNELMIVEDTHNLSANLQSDIIELDVSRQHLREMARARDDIANQIWATFEG</sequence>
<evidence type="ECO:0000313" key="11">
    <source>
        <dbReference type="Proteomes" id="UP000321947"/>
    </source>
</evidence>
<dbReference type="PANTHER" id="PTHR22930:SF280">
    <property type="entry name" value="OS11G0202600 PROTEIN"/>
    <property type="match status" value="1"/>
</dbReference>
<dbReference type="Pfam" id="PF13359">
    <property type="entry name" value="DDE_Tnp_4"/>
    <property type="match status" value="1"/>
</dbReference>